<dbReference type="RefSeq" id="WP_213167316.1">
    <property type="nucleotide sequence ID" value="NZ_CP058559.1"/>
</dbReference>
<gene>
    <name evidence="9" type="ORF">HYG86_02125</name>
</gene>
<keyword evidence="5 7" id="KW-1133">Transmembrane helix</keyword>
<reference evidence="9 10" key="1">
    <citation type="submission" date="2020-07" db="EMBL/GenBank/DDBJ databases">
        <title>Alkalicella. sp. LB2 genome.</title>
        <authorList>
            <person name="Postec A."/>
            <person name="Quemeneur M."/>
        </authorList>
    </citation>
    <scope>NUCLEOTIDE SEQUENCE [LARGE SCALE GENOMIC DNA]</scope>
    <source>
        <strain evidence="9 10">LB2</strain>
    </source>
</reference>
<comment type="subcellular location">
    <subcellularLocation>
        <location evidence="1">Cell membrane</location>
        <topology evidence="1">Multi-pass membrane protein</topology>
    </subcellularLocation>
</comment>
<protein>
    <submittedName>
        <fullName evidence="9">DUF421 domain-containing protein</fullName>
    </submittedName>
</protein>
<evidence type="ECO:0000256" key="7">
    <source>
        <dbReference type="SAM" id="Phobius"/>
    </source>
</evidence>
<comment type="similarity">
    <text evidence="2">Belongs to the UPF0702 family.</text>
</comment>
<feature type="domain" description="YetF C-terminal" evidence="8">
    <location>
        <begin position="83"/>
        <end position="213"/>
    </location>
</feature>
<evidence type="ECO:0000313" key="9">
    <source>
        <dbReference type="EMBL" id="QNO13648.1"/>
    </source>
</evidence>
<keyword evidence="6 7" id="KW-0472">Membrane</keyword>
<evidence type="ECO:0000256" key="1">
    <source>
        <dbReference type="ARBA" id="ARBA00004651"/>
    </source>
</evidence>
<feature type="transmembrane region" description="Helical" evidence="7">
    <location>
        <begin position="34"/>
        <end position="51"/>
    </location>
</feature>
<evidence type="ECO:0000256" key="3">
    <source>
        <dbReference type="ARBA" id="ARBA00022475"/>
    </source>
</evidence>
<keyword evidence="4 7" id="KW-0812">Transmembrane</keyword>
<dbReference type="Pfam" id="PF04239">
    <property type="entry name" value="DUF421"/>
    <property type="match status" value="1"/>
</dbReference>
<sequence length="234" mass="26389">MMNEYLVTMLRSITVIPILMLVTLFMGKRSIGELPVLDFVIVITIGSVAGADLADPSIEHGPTIFAIFVLGLLQIIITYGKIRSRKFSNLITNVPTVIIQNGVVIGENMKTIRFTVNDLFPMLRAKGIFNIDEVAFAILEPTGEMSILKKQQYQPIEKGTVIEEEESLPVLLIVDGKLQQENLYRCNLEKVQILARLKEMGFERVDEVFVATYEKGKISVSPKKTRIKEQKLKY</sequence>
<proteinExistence type="inferred from homology"/>
<dbReference type="PANTHER" id="PTHR34582">
    <property type="entry name" value="UPF0702 TRANSMEMBRANE PROTEIN YCAP"/>
    <property type="match status" value="1"/>
</dbReference>
<dbReference type="AlphaFoldDB" id="A0A7G9W4N6"/>
<dbReference type="Gene3D" id="3.30.240.20">
    <property type="entry name" value="bsu07140 like domains"/>
    <property type="match status" value="2"/>
</dbReference>
<dbReference type="InterPro" id="IPR007353">
    <property type="entry name" value="DUF421"/>
</dbReference>
<evidence type="ECO:0000256" key="5">
    <source>
        <dbReference type="ARBA" id="ARBA00022989"/>
    </source>
</evidence>
<organism evidence="9 10">
    <name type="scientific">Alkalicella caledoniensis</name>
    <dbReference type="NCBI Taxonomy" id="2731377"/>
    <lineage>
        <taxon>Bacteria</taxon>
        <taxon>Bacillati</taxon>
        <taxon>Bacillota</taxon>
        <taxon>Clostridia</taxon>
        <taxon>Eubacteriales</taxon>
        <taxon>Proteinivoracaceae</taxon>
        <taxon>Alkalicella</taxon>
    </lineage>
</organism>
<dbReference type="PANTHER" id="PTHR34582:SF6">
    <property type="entry name" value="UPF0702 TRANSMEMBRANE PROTEIN YCAP"/>
    <property type="match status" value="1"/>
</dbReference>
<keyword evidence="10" id="KW-1185">Reference proteome</keyword>
<feature type="transmembrane region" description="Helical" evidence="7">
    <location>
        <begin position="63"/>
        <end position="80"/>
    </location>
</feature>
<accession>A0A7G9W4N6</accession>
<dbReference type="EMBL" id="CP058559">
    <property type="protein sequence ID" value="QNO13648.1"/>
    <property type="molecule type" value="Genomic_DNA"/>
</dbReference>
<name>A0A7G9W4N6_ALKCA</name>
<evidence type="ECO:0000256" key="4">
    <source>
        <dbReference type="ARBA" id="ARBA00022692"/>
    </source>
</evidence>
<feature type="transmembrane region" description="Helical" evidence="7">
    <location>
        <begin position="6"/>
        <end position="27"/>
    </location>
</feature>
<dbReference type="GO" id="GO:0005886">
    <property type="term" value="C:plasma membrane"/>
    <property type="evidence" value="ECO:0007669"/>
    <property type="project" value="UniProtKB-SubCell"/>
</dbReference>
<evidence type="ECO:0000256" key="2">
    <source>
        <dbReference type="ARBA" id="ARBA00006448"/>
    </source>
</evidence>
<evidence type="ECO:0000313" key="10">
    <source>
        <dbReference type="Proteomes" id="UP000516160"/>
    </source>
</evidence>
<dbReference type="KEGG" id="acae:HYG86_02125"/>
<dbReference type="Proteomes" id="UP000516160">
    <property type="component" value="Chromosome"/>
</dbReference>
<keyword evidence="3" id="KW-1003">Cell membrane</keyword>
<evidence type="ECO:0000259" key="8">
    <source>
        <dbReference type="Pfam" id="PF04239"/>
    </source>
</evidence>
<dbReference type="InterPro" id="IPR023090">
    <property type="entry name" value="UPF0702_alpha/beta_dom_sf"/>
</dbReference>
<evidence type="ECO:0000256" key="6">
    <source>
        <dbReference type="ARBA" id="ARBA00023136"/>
    </source>
</evidence>